<accession>B3E0U7</accession>
<dbReference type="InterPro" id="IPR000489">
    <property type="entry name" value="Pterin-binding_dom"/>
</dbReference>
<dbReference type="AlphaFoldDB" id="B3E0U7"/>
<proteinExistence type="predicted"/>
<dbReference type="Pfam" id="PF00809">
    <property type="entry name" value="Pterin_bind"/>
    <property type="match status" value="1"/>
</dbReference>
<dbReference type="PANTHER" id="PTHR20941">
    <property type="entry name" value="FOLATE SYNTHESIS PROTEINS"/>
    <property type="match status" value="1"/>
</dbReference>
<reference evidence="2 3" key="1">
    <citation type="journal article" date="2008" name="Biol. Direct">
        <title>Complete genome sequence of the extremely acidophilic methanotroph isolate V4, Methylacidiphilum infernorum, a representative of the bacterial phylum Verrucomicrobia.</title>
        <authorList>
            <person name="Hou S."/>
            <person name="Makarova K.S."/>
            <person name="Saw J.H."/>
            <person name="Senin P."/>
            <person name="Ly B.V."/>
            <person name="Zhou Z."/>
            <person name="Ren Y."/>
            <person name="Wang J."/>
            <person name="Galperin M.Y."/>
            <person name="Omelchenko M.V."/>
            <person name="Wolf Y.I."/>
            <person name="Yutin N."/>
            <person name="Koonin E.V."/>
            <person name="Stott M.B."/>
            <person name="Mountain B.W."/>
            <person name="Crowe M.A."/>
            <person name="Smirnova A.V."/>
            <person name="Dunfield P.F."/>
            <person name="Feng L."/>
            <person name="Wang L."/>
            <person name="Alam M."/>
        </authorList>
    </citation>
    <scope>NUCLEOTIDE SEQUENCE [LARGE SCALE GENOMIC DNA]</scope>
    <source>
        <strain evidence="3">Isolate V4</strain>
    </source>
</reference>
<dbReference type="PANTHER" id="PTHR20941:SF1">
    <property type="entry name" value="FOLIC ACID SYNTHESIS PROTEIN FOL1"/>
    <property type="match status" value="1"/>
</dbReference>
<name>B3E0U7_METI4</name>
<dbReference type="InterPro" id="IPR045031">
    <property type="entry name" value="DHP_synth-like"/>
</dbReference>
<dbReference type="PROSITE" id="PS50972">
    <property type="entry name" value="PTERIN_BINDING"/>
    <property type="match status" value="1"/>
</dbReference>
<dbReference type="KEGG" id="min:Minf_2370"/>
<dbReference type="Gene3D" id="3.20.20.20">
    <property type="entry name" value="Dihydropteroate synthase-like"/>
    <property type="match status" value="1"/>
</dbReference>
<evidence type="ECO:0000259" key="1">
    <source>
        <dbReference type="PROSITE" id="PS50972"/>
    </source>
</evidence>
<dbReference type="GO" id="GO:0046654">
    <property type="term" value="P:tetrahydrofolate biosynthetic process"/>
    <property type="evidence" value="ECO:0007669"/>
    <property type="project" value="TreeGrafter"/>
</dbReference>
<dbReference type="eggNOG" id="COG0294">
    <property type="taxonomic scope" value="Bacteria"/>
</dbReference>
<dbReference type="GO" id="GO:0004156">
    <property type="term" value="F:dihydropteroate synthase activity"/>
    <property type="evidence" value="ECO:0007669"/>
    <property type="project" value="TreeGrafter"/>
</dbReference>
<dbReference type="STRING" id="481448.Minf_2370"/>
<evidence type="ECO:0000313" key="3">
    <source>
        <dbReference type="Proteomes" id="UP000009149"/>
    </source>
</evidence>
<evidence type="ECO:0000313" key="2">
    <source>
        <dbReference type="EMBL" id="ACD84424.1"/>
    </source>
</evidence>
<dbReference type="Proteomes" id="UP000009149">
    <property type="component" value="Chromosome"/>
</dbReference>
<dbReference type="GO" id="GO:0005829">
    <property type="term" value="C:cytosol"/>
    <property type="evidence" value="ECO:0007669"/>
    <property type="project" value="TreeGrafter"/>
</dbReference>
<sequence length="307" mass="34802">MNCFMLSLSYLSDLYLKYADDFGREVCRFELRTKLFPSTDGPNMMGVINLSAESWYRESVALDLEAAIRKAQVLYASGADLVDIGAESSLSYARRIDEKEQLQLLLPLVKQLSRLGKIISVETYRLEVAKECFKAGAAVLNLTKGNQGKEFFRVVADHEGAVIINFVSGDNVRDVEPIALPEDPLALLFPYFEKRIEEALACGVKKIWLDPGLGFYYPNLLDGPTRIQRQMEIFLHTFRLRKLGWPICHALPHAFECFQDEVRIAEPFFAVLAILGKTDLLRTHEISKVRGVLKTMQLFSKFKLPAD</sequence>
<organism evidence="2 3">
    <name type="scientific">Methylacidiphilum infernorum (isolate V4)</name>
    <name type="common">Methylokorus infernorum (strain V4)</name>
    <dbReference type="NCBI Taxonomy" id="481448"/>
    <lineage>
        <taxon>Bacteria</taxon>
        <taxon>Pseudomonadati</taxon>
        <taxon>Verrucomicrobiota</taxon>
        <taxon>Methylacidiphilae</taxon>
        <taxon>Methylacidiphilales</taxon>
        <taxon>Methylacidiphilaceae</taxon>
        <taxon>Methylacidiphilum (ex Ratnadevi et al. 2023)</taxon>
    </lineage>
</organism>
<gene>
    <name evidence="2" type="primary">folP</name>
    <name evidence="2" type="ordered locus">Minf_2370</name>
</gene>
<dbReference type="EMBL" id="CP000975">
    <property type="protein sequence ID" value="ACD84424.1"/>
    <property type="molecule type" value="Genomic_DNA"/>
</dbReference>
<dbReference type="SUPFAM" id="SSF51717">
    <property type="entry name" value="Dihydropteroate synthetase-like"/>
    <property type="match status" value="1"/>
</dbReference>
<dbReference type="HOGENOM" id="CLU_924201_0_0_0"/>
<feature type="domain" description="Pterin-binding" evidence="1">
    <location>
        <begin position="42"/>
        <end position="294"/>
    </location>
</feature>
<protein>
    <submittedName>
        <fullName evidence="2">Dihydropteroate synthase or related enzyme</fullName>
    </submittedName>
</protein>
<dbReference type="InterPro" id="IPR011005">
    <property type="entry name" value="Dihydropteroate_synth-like_sf"/>
</dbReference>